<dbReference type="AlphaFoldDB" id="A0A212PYJ3"/>
<feature type="coiled-coil region" evidence="6">
    <location>
        <begin position="62"/>
        <end position="109"/>
    </location>
</feature>
<dbReference type="Pfam" id="PF04085">
    <property type="entry name" value="MreC"/>
    <property type="match status" value="1"/>
</dbReference>
<dbReference type="RefSeq" id="WP_088570017.1">
    <property type="nucleotide sequence ID" value="NZ_FYEK01000003.1"/>
</dbReference>
<evidence type="ECO:0000256" key="6">
    <source>
        <dbReference type="SAM" id="Coils"/>
    </source>
</evidence>
<feature type="domain" description="Rod shape-determining protein MreC beta-barrel core" evidence="7">
    <location>
        <begin position="119"/>
        <end position="266"/>
    </location>
</feature>
<accession>A0A212PYJ3</accession>
<dbReference type="OrthoDB" id="9792313at2"/>
<dbReference type="GO" id="GO:0005886">
    <property type="term" value="C:plasma membrane"/>
    <property type="evidence" value="ECO:0007669"/>
    <property type="project" value="TreeGrafter"/>
</dbReference>
<evidence type="ECO:0000256" key="4">
    <source>
        <dbReference type="ARBA" id="ARBA00032089"/>
    </source>
</evidence>
<dbReference type="Proteomes" id="UP000197025">
    <property type="component" value="Unassembled WGS sequence"/>
</dbReference>
<dbReference type="FunCoup" id="A0A212PYJ3">
    <property type="interactions" value="230"/>
</dbReference>
<dbReference type="NCBIfam" id="TIGR00219">
    <property type="entry name" value="mreC"/>
    <property type="match status" value="1"/>
</dbReference>
<gene>
    <name evidence="8" type="ORF">SAMN02746019_00022340</name>
</gene>
<evidence type="ECO:0000313" key="9">
    <source>
        <dbReference type="Proteomes" id="UP000197025"/>
    </source>
</evidence>
<proteinExistence type="inferred from homology"/>
<evidence type="ECO:0000256" key="5">
    <source>
        <dbReference type="PIRNR" id="PIRNR038471"/>
    </source>
</evidence>
<dbReference type="PANTHER" id="PTHR34138:SF1">
    <property type="entry name" value="CELL SHAPE-DETERMINING PROTEIN MREC"/>
    <property type="match status" value="1"/>
</dbReference>
<dbReference type="PIRSF" id="PIRSF038471">
    <property type="entry name" value="MreC"/>
    <property type="match status" value="1"/>
</dbReference>
<dbReference type="GO" id="GO:0008360">
    <property type="term" value="P:regulation of cell shape"/>
    <property type="evidence" value="ECO:0007669"/>
    <property type="project" value="UniProtKB-KW"/>
</dbReference>
<evidence type="ECO:0000259" key="7">
    <source>
        <dbReference type="Pfam" id="PF04085"/>
    </source>
</evidence>
<dbReference type="InterPro" id="IPR055342">
    <property type="entry name" value="MreC_beta-barrel_core"/>
</dbReference>
<protein>
    <recommendedName>
        <fullName evidence="2 5">Cell shape-determining protein MreC</fullName>
    </recommendedName>
    <alternativeName>
        <fullName evidence="4 5">Cell shape protein MreC</fullName>
    </alternativeName>
</protein>
<keyword evidence="3 5" id="KW-0133">Cell shape</keyword>
<keyword evidence="9" id="KW-1185">Reference proteome</keyword>
<dbReference type="Gene3D" id="2.40.10.350">
    <property type="entry name" value="Rod shape-determining protein MreC, domain 2"/>
    <property type="match status" value="1"/>
</dbReference>
<sequence length="276" mass="30048">MRPGSRRPWNAGLAIGLSLVLLFLHGLGWLQPVEEIVMIPLTPLQQLLSGIGRGAVEAFAFLREIRDLRQEAQRLRDLVEELRTENLRLQELATENAELRALLGIVRENPQTTFVAATVIGYETDPYLRYLILDVGTRQGVREGMPVITRGSALIGRIAEAGLNRSRVRLLTDAGSQVSALLQTSRATGIVIGQPDGSLLLDFVNPDEEIPPGDTVLTSGIGGQIPRALVIGQVTERLSAGGGEPFQRARVRPAVDPRRITYVLVITSFPGMEPAP</sequence>
<comment type="similarity">
    <text evidence="1 5">Belongs to the MreC family.</text>
</comment>
<dbReference type="InParanoid" id="A0A212PYJ3"/>
<evidence type="ECO:0000256" key="3">
    <source>
        <dbReference type="ARBA" id="ARBA00022960"/>
    </source>
</evidence>
<keyword evidence="6" id="KW-0175">Coiled coil</keyword>
<dbReference type="Gene3D" id="2.40.10.340">
    <property type="entry name" value="Rod shape-determining protein MreC, domain 1"/>
    <property type="match status" value="1"/>
</dbReference>
<organism evidence="8 9">
    <name type="scientific">Thermoflexus hugenholtzii JAD2</name>
    <dbReference type="NCBI Taxonomy" id="877466"/>
    <lineage>
        <taxon>Bacteria</taxon>
        <taxon>Bacillati</taxon>
        <taxon>Chloroflexota</taxon>
        <taxon>Thermoflexia</taxon>
        <taxon>Thermoflexales</taxon>
        <taxon>Thermoflexaceae</taxon>
        <taxon>Thermoflexus</taxon>
    </lineage>
</organism>
<dbReference type="EMBL" id="FYEK01000003">
    <property type="protein sequence ID" value="SNB52028.1"/>
    <property type="molecule type" value="Genomic_DNA"/>
</dbReference>
<dbReference type="InterPro" id="IPR042177">
    <property type="entry name" value="Cell/Rod_1"/>
</dbReference>
<reference evidence="9" key="1">
    <citation type="submission" date="2017-06" db="EMBL/GenBank/DDBJ databases">
        <authorList>
            <person name="Varghese N."/>
            <person name="Submissions S."/>
        </authorList>
    </citation>
    <scope>NUCLEOTIDE SEQUENCE [LARGE SCALE GENOMIC DNA]</scope>
    <source>
        <strain evidence="9">JAD2</strain>
    </source>
</reference>
<comment type="function">
    <text evidence="5">Involved in formation and maintenance of cell shape.</text>
</comment>
<dbReference type="InterPro" id="IPR007221">
    <property type="entry name" value="MreC"/>
</dbReference>
<evidence type="ECO:0000256" key="1">
    <source>
        <dbReference type="ARBA" id="ARBA00009369"/>
    </source>
</evidence>
<dbReference type="PANTHER" id="PTHR34138">
    <property type="entry name" value="CELL SHAPE-DETERMINING PROTEIN MREC"/>
    <property type="match status" value="1"/>
</dbReference>
<name>A0A212PYJ3_9CHLR</name>
<dbReference type="InterPro" id="IPR042175">
    <property type="entry name" value="Cell/Rod_MreC_2"/>
</dbReference>
<evidence type="ECO:0000256" key="2">
    <source>
        <dbReference type="ARBA" id="ARBA00013855"/>
    </source>
</evidence>
<evidence type="ECO:0000313" key="8">
    <source>
        <dbReference type="EMBL" id="SNB52028.1"/>
    </source>
</evidence>